<dbReference type="AlphaFoldDB" id="A0A6A6F173"/>
<proteinExistence type="predicted"/>
<evidence type="ECO:0000313" key="3">
    <source>
        <dbReference type="Proteomes" id="UP000799539"/>
    </source>
</evidence>
<evidence type="ECO:0000256" key="1">
    <source>
        <dbReference type="SAM" id="SignalP"/>
    </source>
</evidence>
<reference evidence="2" key="1">
    <citation type="journal article" date="2020" name="Stud. Mycol.">
        <title>101 Dothideomycetes genomes: a test case for predicting lifestyles and emergence of pathogens.</title>
        <authorList>
            <person name="Haridas S."/>
            <person name="Albert R."/>
            <person name="Binder M."/>
            <person name="Bloem J."/>
            <person name="Labutti K."/>
            <person name="Salamov A."/>
            <person name="Andreopoulos B."/>
            <person name="Baker S."/>
            <person name="Barry K."/>
            <person name="Bills G."/>
            <person name="Bluhm B."/>
            <person name="Cannon C."/>
            <person name="Castanera R."/>
            <person name="Culley D."/>
            <person name="Daum C."/>
            <person name="Ezra D."/>
            <person name="Gonzalez J."/>
            <person name="Henrissat B."/>
            <person name="Kuo A."/>
            <person name="Liang C."/>
            <person name="Lipzen A."/>
            <person name="Lutzoni F."/>
            <person name="Magnuson J."/>
            <person name="Mondo S."/>
            <person name="Nolan M."/>
            <person name="Ohm R."/>
            <person name="Pangilinan J."/>
            <person name="Park H.-J."/>
            <person name="Ramirez L."/>
            <person name="Alfaro M."/>
            <person name="Sun H."/>
            <person name="Tritt A."/>
            <person name="Yoshinaga Y."/>
            <person name="Zwiers L.-H."/>
            <person name="Turgeon B."/>
            <person name="Goodwin S."/>
            <person name="Spatafora J."/>
            <person name="Crous P."/>
            <person name="Grigoriev I."/>
        </authorList>
    </citation>
    <scope>NUCLEOTIDE SEQUENCE</scope>
    <source>
        <strain evidence="2">SCOH1-5</strain>
    </source>
</reference>
<accession>A0A6A6F173</accession>
<sequence length="99" mass="10602">MQFATLVTLLFAAVATAKTHTYCRCNVNGDDDQALDQSACGDWSSIFGNSGWDTGAKACADHHKHGGIDGQPWENQCISTGTKAPYNYVAGTIRGNCWS</sequence>
<dbReference type="OrthoDB" id="10336828at2759"/>
<evidence type="ECO:0000313" key="2">
    <source>
        <dbReference type="EMBL" id="KAF2206929.1"/>
    </source>
</evidence>
<feature type="signal peptide" evidence="1">
    <location>
        <begin position="1"/>
        <end position="17"/>
    </location>
</feature>
<keyword evidence="1" id="KW-0732">Signal</keyword>
<feature type="chain" id="PRO_5025573346" evidence="1">
    <location>
        <begin position="18"/>
        <end position="99"/>
    </location>
</feature>
<gene>
    <name evidence="2" type="ORF">CERZMDRAFT_102895</name>
</gene>
<organism evidence="2 3">
    <name type="scientific">Cercospora zeae-maydis SCOH1-5</name>
    <dbReference type="NCBI Taxonomy" id="717836"/>
    <lineage>
        <taxon>Eukaryota</taxon>
        <taxon>Fungi</taxon>
        <taxon>Dikarya</taxon>
        <taxon>Ascomycota</taxon>
        <taxon>Pezizomycotina</taxon>
        <taxon>Dothideomycetes</taxon>
        <taxon>Dothideomycetidae</taxon>
        <taxon>Mycosphaerellales</taxon>
        <taxon>Mycosphaerellaceae</taxon>
        <taxon>Cercospora</taxon>
    </lineage>
</organism>
<name>A0A6A6F173_9PEZI</name>
<dbReference type="Proteomes" id="UP000799539">
    <property type="component" value="Unassembled WGS sequence"/>
</dbReference>
<protein>
    <submittedName>
        <fullName evidence="2">Uncharacterized protein</fullName>
    </submittedName>
</protein>
<dbReference type="EMBL" id="ML992709">
    <property type="protein sequence ID" value="KAF2206929.1"/>
    <property type="molecule type" value="Genomic_DNA"/>
</dbReference>
<keyword evidence="3" id="KW-1185">Reference proteome</keyword>